<dbReference type="OrthoDB" id="1856718at2759"/>
<comment type="cofactor">
    <cofactor evidence="1">
        <name>FAD</name>
        <dbReference type="ChEBI" id="CHEBI:57692"/>
    </cofactor>
</comment>
<dbReference type="SUPFAM" id="SSF63380">
    <property type="entry name" value="Riboflavin synthase domain-like"/>
    <property type="match status" value="1"/>
</dbReference>
<dbReference type="PANTHER" id="PTHR19384:SF84">
    <property type="entry name" value="METHIONINE SYNTHASE REDUCTASE"/>
    <property type="match status" value="1"/>
</dbReference>
<evidence type="ECO:0000313" key="6">
    <source>
        <dbReference type="EnsemblMetazoa" id="SCAU001823-PA"/>
    </source>
</evidence>
<dbReference type="Gene3D" id="1.20.990.10">
    <property type="entry name" value="NADPH-cytochrome p450 Reductase, Chain A, domain 3"/>
    <property type="match status" value="1"/>
</dbReference>
<evidence type="ECO:0000256" key="1">
    <source>
        <dbReference type="ARBA" id="ARBA00001974"/>
    </source>
</evidence>
<dbReference type="PROSITE" id="PS51384">
    <property type="entry name" value="FAD_FR"/>
    <property type="match status" value="1"/>
</dbReference>
<dbReference type="InterPro" id="IPR001433">
    <property type="entry name" value="OxRdtase_FAD/NAD-bd"/>
</dbReference>
<keyword evidence="7" id="KW-1185">Reference proteome</keyword>
<dbReference type="GO" id="GO:0050667">
    <property type="term" value="P:homocysteine metabolic process"/>
    <property type="evidence" value="ECO:0007669"/>
    <property type="project" value="TreeGrafter"/>
</dbReference>
<evidence type="ECO:0000256" key="2">
    <source>
        <dbReference type="ARBA" id="ARBA00022630"/>
    </source>
</evidence>
<evidence type="ECO:0000256" key="4">
    <source>
        <dbReference type="ARBA" id="ARBA00023002"/>
    </source>
</evidence>
<name>A0A1I8NTA9_STOCA</name>
<dbReference type="InterPro" id="IPR023173">
    <property type="entry name" value="NADPH_Cyt_P450_Rdtase_alpha"/>
</dbReference>
<dbReference type="PRINTS" id="PR00371">
    <property type="entry name" value="FPNCR"/>
</dbReference>
<dbReference type="InterPro" id="IPR001709">
    <property type="entry name" value="Flavoprot_Pyr_Nucl_cyt_Rdtase"/>
</dbReference>
<gene>
    <name evidence="6" type="primary">106081791</name>
</gene>
<organism evidence="6 7">
    <name type="scientific">Stomoxys calcitrans</name>
    <name type="common">Stable fly</name>
    <name type="synonym">Conops calcitrans</name>
    <dbReference type="NCBI Taxonomy" id="35570"/>
    <lineage>
        <taxon>Eukaryota</taxon>
        <taxon>Metazoa</taxon>
        <taxon>Ecdysozoa</taxon>
        <taxon>Arthropoda</taxon>
        <taxon>Hexapoda</taxon>
        <taxon>Insecta</taxon>
        <taxon>Pterygota</taxon>
        <taxon>Neoptera</taxon>
        <taxon>Endopterygota</taxon>
        <taxon>Diptera</taxon>
        <taxon>Brachycera</taxon>
        <taxon>Muscomorpha</taxon>
        <taxon>Muscoidea</taxon>
        <taxon>Muscidae</taxon>
        <taxon>Stomoxys</taxon>
    </lineage>
</organism>
<dbReference type="KEGG" id="scac:106081791"/>
<dbReference type="AlphaFoldDB" id="A0A1I8NTA9"/>
<dbReference type="Pfam" id="PF00667">
    <property type="entry name" value="FAD_binding_1"/>
    <property type="match status" value="1"/>
</dbReference>
<keyword evidence="3" id="KW-0274">FAD</keyword>
<dbReference type="VEuPathDB" id="VectorBase:SCAU001823"/>
<keyword evidence="2" id="KW-0285">Flavoprotein</keyword>
<dbReference type="InterPro" id="IPR039261">
    <property type="entry name" value="FNR_nucleotide-bd"/>
</dbReference>
<feature type="domain" description="FAD-binding FR-type" evidence="5">
    <location>
        <begin position="54"/>
        <end position="285"/>
    </location>
</feature>
<dbReference type="Gene3D" id="3.40.50.80">
    <property type="entry name" value="Nucleotide-binding domain of ferredoxin-NADP reductase (FNR) module"/>
    <property type="match status" value="1"/>
</dbReference>
<dbReference type="InterPro" id="IPR003097">
    <property type="entry name" value="CysJ-like_FAD-binding"/>
</dbReference>
<evidence type="ECO:0000259" key="5">
    <source>
        <dbReference type="PROSITE" id="PS51384"/>
    </source>
</evidence>
<dbReference type="Gene3D" id="2.40.30.10">
    <property type="entry name" value="Translation factors"/>
    <property type="match status" value="1"/>
</dbReference>
<dbReference type="SUPFAM" id="SSF52343">
    <property type="entry name" value="Ferredoxin reductase-like, C-terminal NADP-linked domain"/>
    <property type="match status" value="1"/>
</dbReference>
<dbReference type="Pfam" id="PF00175">
    <property type="entry name" value="NAD_binding_1"/>
    <property type="match status" value="1"/>
</dbReference>
<dbReference type="GO" id="GO:0009086">
    <property type="term" value="P:methionine biosynthetic process"/>
    <property type="evidence" value="ECO:0007669"/>
    <property type="project" value="TreeGrafter"/>
</dbReference>
<dbReference type="GO" id="GO:0030586">
    <property type="term" value="F:[methionine synthase] reductase (NADPH) activity"/>
    <property type="evidence" value="ECO:0007669"/>
    <property type="project" value="TreeGrafter"/>
</dbReference>
<dbReference type="PANTHER" id="PTHR19384">
    <property type="entry name" value="NITRIC OXIDE SYNTHASE-RELATED"/>
    <property type="match status" value="1"/>
</dbReference>
<dbReference type="EnsemblMetazoa" id="SCAU001823-RA">
    <property type="protein sequence ID" value="SCAU001823-PA"/>
    <property type="gene ID" value="SCAU001823"/>
</dbReference>
<sequence>MNEPHTDINIKDFILKSFKEAKPLSVEPCKTLYADEMVPSDKHNHCSKHPFARSQVFNVPIKKSELLVISGAEGTNNKNIIKITLNTKELGLEWEPGDTIGILPTNSDKDVEFLLNRLDALASADYEILSNAGPLTSGCSVRQILRDRLSLRSILKKQFLSALGDYCGDNEEKMFLKCLSSKEATSIYNELIINKRLTLLDILKICPSCKPPIEFLSKHLPSLLARPYSIANSPLVNSNEISIVFSLLNEKPGPGVTTSMLSKKSEENNPSVFMYLRESNTFRYTIEDYGKNQIFIAIGTGLAPFLGFLQHKEEIKKQSLSKTEAPGQSWLFVGATSEEAVIGRDQLLKWQSLNVLNKFVEAHSRCQTSVFKYVQDALMKYSHEIFEFLMTSDATLYLCADGGGEITKSIEGALADIIKNGMHLQEVNEAMQVLKEFKTNGKYKLDLWL</sequence>
<proteinExistence type="predicted"/>
<evidence type="ECO:0000313" key="7">
    <source>
        <dbReference type="Proteomes" id="UP000095300"/>
    </source>
</evidence>
<dbReference type="InterPro" id="IPR017927">
    <property type="entry name" value="FAD-bd_FR_type"/>
</dbReference>
<evidence type="ECO:0000256" key="3">
    <source>
        <dbReference type="ARBA" id="ARBA00022827"/>
    </source>
</evidence>
<reference evidence="6" key="1">
    <citation type="submission" date="2020-05" db="UniProtKB">
        <authorList>
            <consortium name="EnsemblMetazoa"/>
        </authorList>
    </citation>
    <scope>IDENTIFICATION</scope>
    <source>
        <strain evidence="6">USDA</strain>
    </source>
</reference>
<dbReference type="GO" id="GO:0050660">
    <property type="term" value="F:flavin adenine dinucleotide binding"/>
    <property type="evidence" value="ECO:0007669"/>
    <property type="project" value="TreeGrafter"/>
</dbReference>
<dbReference type="GO" id="GO:0005829">
    <property type="term" value="C:cytosol"/>
    <property type="evidence" value="ECO:0007669"/>
    <property type="project" value="TreeGrafter"/>
</dbReference>
<dbReference type="GO" id="GO:0010181">
    <property type="term" value="F:FMN binding"/>
    <property type="evidence" value="ECO:0007669"/>
    <property type="project" value="TreeGrafter"/>
</dbReference>
<protein>
    <recommendedName>
        <fullName evidence="5">FAD-binding FR-type domain-containing protein</fullName>
    </recommendedName>
</protein>
<dbReference type="InterPro" id="IPR017938">
    <property type="entry name" value="Riboflavin_synthase-like_b-brl"/>
</dbReference>
<accession>A0A1I8NTA9</accession>
<keyword evidence="4" id="KW-0560">Oxidoreductase</keyword>
<dbReference type="STRING" id="35570.A0A1I8NTA9"/>
<dbReference type="Proteomes" id="UP000095300">
    <property type="component" value="Unassembled WGS sequence"/>
</dbReference>